<keyword evidence="1" id="KW-0548">Nucleotidyltransferase</keyword>
<proteinExistence type="predicted"/>
<evidence type="ECO:0000313" key="1">
    <source>
        <dbReference type="EMBL" id="GEZ53119.1"/>
    </source>
</evidence>
<reference evidence="1" key="1">
    <citation type="journal article" date="2019" name="Sci. Rep.">
        <title>Draft genome of Tanacetum cinerariifolium, the natural source of mosquito coil.</title>
        <authorList>
            <person name="Yamashiro T."/>
            <person name="Shiraishi A."/>
            <person name="Satake H."/>
            <person name="Nakayama K."/>
        </authorList>
    </citation>
    <scope>NUCLEOTIDE SEQUENCE</scope>
</reference>
<protein>
    <submittedName>
        <fullName evidence="1">RNA-directed DNA polymerase, eukaryota, reverse transcriptase zinc-binding domain protein</fullName>
    </submittedName>
</protein>
<organism evidence="1">
    <name type="scientific">Tanacetum cinerariifolium</name>
    <name type="common">Dalmatian daisy</name>
    <name type="synonym">Chrysanthemum cinerariifolium</name>
    <dbReference type="NCBI Taxonomy" id="118510"/>
    <lineage>
        <taxon>Eukaryota</taxon>
        <taxon>Viridiplantae</taxon>
        <taxon>Streptophyta</taxon>
        <taxon>Embryophyta</taxon>
        <taxon>Tracheophyta</taxon>
        <taxon>Spermatophyta</taxon>
        <taxon>Magnoliopsida</taxon>
        <taxon>eudicotyledons</taxon>
        <taxon>Gunneridae</taxon>
        <taxon>Pentapetalae</taxon>
        <taxon>asterids</taxon>
        <taxon>campanulids</taxon>
        <taxon>Asterales</taxon>
        <taxon>Asteraceae</taxon>
        <taxon>Asteroideae</taxon>
        <taxon>Anthemideae</taxon>
        <taxon>Anthemidinae</taxon>
        <taxon>Tanacetum</taxon>
    </lineage>
</organism>
<keyword evidence="1" id="KW-0695">RNA-directed DNA polymerase</keyword>
<comment type="caution">
    <text evidence="1">The sequence shown here is derived from an EMBL/GenBank/DDBJ whole genome shotgun (WGS) entry which is preliminary data.</text>
</comment>
<sequence>MGSEDFISRFNQAYALYLSYIISDHCPTVLVLPKCVQDKRKSFKFANFTTKKYEFMSLVSQLWGGMEEGCKMFKIVKNMKSLKKHLKKLLWKNGDVFENVKKLREYVKEVQQRIDKDPHNNKLRCEEAKILNSYSEKFLGESKDVKKISDIGSLLQNRLCNEDATFMIREVCDEKIKHAMFQIDDNKAPGPDGFSAHFFKNAWSVVGNDICLVVKEFF</sequence>
<name>A0A699IER5_TANCI</name>
<dbReference type="AlphaFoldDB" id="A0A699IER5"/>
<keyword evidence="1" id="KW-0808">Transferase</keyword>
<gene>
    <name evidence="1" type="ORF">Tci_525092</name>
</gene>
<dbReference type="GO" id="GO:0003964">
    <property type="term" value="F:RNA-directed DNA polymerase activity"/>
    <property type="evidence" value="ECO:0007669"/>
    <property type="project" value="UniProtKB-KW"/>
</dbReference>
<accession>A0A699IER5</accession>
<dbReference type="EMBL" id="BKCJ010290321">
    <property type="protein sequence ID" value="GEZ53119.1"/>
    <property type="molecule type" value="Genomic_DNA"/>
</dbReference>